<evidence type="ECO:0000256" key="4">
    <source>
        <dbReference type="RuleBase" id="RU004262"/>
    </source>
</evidence>
<dbReference type="KEGG" id="spu:765083"/>
<dbReference type="PANTHER" id="PTHR11610">
    <property type="entry name" value="LIPASE"/>
    <property type="match status" value="1"/>
</dbReference>
<dbReference type="InterPro" id="IPR029058">
    <property type="entry name" value="AB_hydrolase_fold"/>
</dbReference>
<organism evidence="6 7">
    <name type="scientific">Strongylocentrotus purpuratus</name>
    <name type="common">Purple sea urchin</name>
    <dbReference type="NCBI Taxonomy" id="7668"/>
    <lineage>
        <taxon>Eukaryota</taxon>
        <taxon>Metazoa</taxon>
        <taxon>Echinodermata</taxon>
        <taxon>Eleutherozoa</taxon>
        <taxon>Echinozoa</taxon>
        <taxon>Echinoidea</taxon>
        <taxon>Euechinoidea</taxon>
        <taxon>Echinacea</taxon>
        <taxon>Camarodonta</taxon>
        <taxon>Echinidea</taxon>
        <taxon>Strongylocentrotidae</taxon>
        <taxon>Strongylocentrotus</taxon>
    </lineage>
</organism>
<keyword evidence="7" id="KW-1185">Reference proteome</keyword>
<evidence type="ECO:0000256" key="1">
    <source>
        <dbReference type="ARBA" id="ARBA00004613"/>
    </source>
</evidence>
<sequence length="291" mass="32948">MVDVVGERRISFIIHGWGEGIWKQWILDLRDALLEKEDLAVVLVDWSDGAESLNYLKAVQNMRVVGREVAKFVQLLHEYTELPYDKFHLIGHSLGAHAAGFAGEMQPGLGRISALDAAGPSFEGTDRDCRLDETDANYVDAIHTDSSKLSEGGVGISQRVGHSDFYPNGGYAQPGCRWWMVGCSHARSHLYFIESVRLPQCRYTAIPCKSEEDFVAGRCRSCGENGCKLMGYYTDEMNNNGSFFLSTRGHSPYCTKMKFYWRRFYMLRQRRSAAMSEENRSMKHSNMVPLT</sequence>
<evidence type="ECO:0000313" key="6">
    <source>
        <dbReference type="EnsemblMetazoa" id="XP_030852686"/>
    </source>
</evidence>
<dbReference type="GeneID" id="765083"/>
<dbReference type="PRINTS" id="PR00821">
    <property type="entry name" value="TAGLIPASE"/>
</dbReference>
<dbReference type="RefSeq" id="XP_030852686.1">
    <property type="nucleotide sequence ID" value="XM_030996826.1"/>
</dbReference>
<dbReference type="SUPFAM" id="SSF53474">
    <property type="entry name" value="alpha/beta-Hydrolases"/>
    <property type="match status" value="1"/>
</dbReference>
<dbReference type="InterPro" id="IPR013818">
    <property type="entry name" value="Lipase"/>
</dbReference>
<proteinExistence type="inferred from homology"/>
<comment type="subcellular location">
    <subcellularLocation>
        <location evidence="1">Secreted</location>
    </subcellularLocation>
</comment>
<reference evidence="6" key="2">
    <citation type="submission" date="2021-01" db="UniProtKB">
        <authorList>
            <consortium name="EnsemblMetazoa"/>
        </authorList>
    </citation>
    <scope>IDENTIFICATION</scope>
</reference>
<dbReference type="Proteomes" id="UP000007110">
    <property type="component" value="Unassembled WGS sequence"/>
</dbReference>
<dbReference type="GO" id="GO:0005615">
    <property type="term" value="C:extracellular space"/>
    <property type="evidence" value="ECO:0000318"/>
    <property type="project" value="GO_Central"/>
</dbReference>
<accession>A0A7M7PL24</accession>
<dbReference type="OrthoDB" id="199913at2759"/>
<protein>
    <recommendedName>
        <fullName evidence="5">Lipase domain-containing protein</fullName>
    </recommendedName>
</protein>
<dbReference type="PANTHER" id="PTHR11610:SF178">
    <property type="entry name" value="LIPASE MEMBER H-A-LIKE PROTEIN"/>
    <property type="match status" value="1"/>
</dbReference>
<dbReference type="AlphaFoldDB" id="A0A7M7PL24"/>
<dbReference type="InterPro" id="IPR033906">
    <property type="entry name" value="Lipase_N"/>
</dbReference>
<dbReference type="OMA" id="IQPGCCC"/>
<dbReference type="InterPro" id="IPR000734">
    <property type="entry name" value="TAG_lipase"/>
</dbReference>
<dbReference type="Gene3D" id="3.40.50.1820">
    <property type="entry name" value="alpha/beta hydrolase"/>
    <property type="match status" value="1"/>
</dbReference>
<dbReference type="GO" id="GO:0016042">
    <property type="term" value="P:lipid catabolic process"/>
    <property type="evidence" value="ECO:0000318"/>
    <property type="project" value="GO_Central"/>
</dbReference>
<dbReference type="EnsemblMetazoa" id="XM_030996826">
    <property type="protein sequence ID" value="XP_030852686"/>
    <property type="gene ID" value="LOC765083"/>
</dbReference>
<name>A0A7M7PL24_STRPU</name>
<feature type="domain" description="Lipase" evidence="5">
    <location>
        <begin position="7"/>
        <end position="253"/>
    </location>
</feature>
<dbReference type="CDD" id="cd00707">
    <property type="entry name" value="Pancreat_lipase_like"/>
    <property type="match status" value="1"/>
</dbReference>
<dbReference type="Pfam" id="PF00151">
    <property type="entry name" value="Lipase"/>
    <property type="match status" value="1"/>
</dbReference>
<comment type="similarity">
    <text evidence="2 4">Belongs to the AB hydrolase superfamily. Lipase family.</text>
</comment>
<evidence type="ECO:0000256" key="3">
    <source>
        <dbReference type="ARBA" id="ARBA00022525"/>
    </source>
</evidence>
<reference evidence="7" key="1">
    <citation type="submission" date="2015-02" db="EMBL/GenBank/DDBJ databases">
        <title>Genome sequencing for Strongylocentrotus purpuratus.</title>
        <authorList>
            <person name="Murali S."/>
            <person name="Liu Y."/>
            <person name="Vee V."/>
            <person name="English A."/>
            <person name="Wang M."/>
            <person name="Skinner E."/>
            <person name="Han Y."/>
            <person name="Muzny D.M."/>
            <person name="Worley K.C."/>
            <person name="Gibbs R.A."/>
        </authorList>
    </citation>
    <scope>NUCLEOTIDE SEQUENCE</scope>
</reference>
<evidence type="ECO:0000256" key="2">
    <source>
        <dbReference type="ARBA" id="ARBA00010701"/>
    </source>
</evidence>
<evidence type="ECO:0000259" key="5">
    <source>
        <dbReference type="Pfam" id="PF00151"/>
    </source>
</evidence>
<evidence type="ECO:0000313" key="7">
    <source>
        <dbReference type="Proteomes" id="UP000007110"/>
    </source>
</evidence>
<keyword evidence="3" id="KW-0964">Secreted</keyword>
<dbReference type="InParanoid" id="A0A7M7PL24"/>
<dbReference type="GO" id="GO:0016298">
    <property type="term" value="F:lipase activity"/>
    <property type="evidence" value="ECO:0000318"/>
    <property type="project" value="GO_Central"/>
</dbReference>